<sequence length="54" mass="5298">MHADPQKLDFRNDLLPRLPGPGIGGLGGLGPLGGPLAPTPDLTRPGGLFAAAGG</sequence>
<dbReference type="EMBL" id="JAMKFB020000012">
    <property type="protein sequence ID" value="KAL0179426.1"/>
    <property type="molecule type" value="Genomic_DNA"/>
</dbReference>
<keyword evidence="1" id="KW-0597">Phosphoprotein</keyword>
<gene>
    <name evidence="3" type="ORF">M9458_024868</name>
</gene>
<comment type="caution">
    <text evidence="3">The sequence shown here is derived from an EMBL/GenBank/DDBJ whole genome shotgun (WGS) entry which is preliminary data.</text>
</comment>
<evidence type="ECO:0000313" key="3">
    <source>
        <dbReference type="EMBL" id="KAL0179426.1"/>
    </source>
</evidence>
<dbReference type="Proteomes" id="UP001529510">
    <property type="component" value="Unassembled WGS sequence"/>
</dbReference>
<feature type="region of interest" description="Disordered" evidence="2">
    <location>
        <begin position="29"/>
        <end position="54"/>
    </location>
</feature>
<feature type="non-terminal residue" evidence="3">
    <location>
        <position position="54"/>
    </location>
</feature>
<dbReference type="AlphaFoldDB" id="A0ABD0Q011"/>
<dbReference type="Pfam" id="PF15336">
    <property type="entry name" value="Auts2"/>
    <property type="match status" value="1"/>
</dbReference>
<accession>A0ABD0Q011</accession>
<reference evidence="3 4" key="1">
    <citation type="submission" date="2024-05" db="EMBL/GenBank/DDBJ databases">
        <title>Genome sequencing and assembly of Indian major carp, Cirrhinus mrigala (Hamilton, 1822).</title>
        <authorList>
            <person name="Mohindra V."/>
            <person name="Chowdhury L.M."/>
            <person name="Lal K."/>
            <person name="Jena J.K."/>
        </authorList>
    </citation>
    <scope>NUCLEOTIDE SEQUENCE [LARGE SCALE GENOMIC DNA]</scope>
    <source>
        <strain evidence="3">CM1030</strain>
        <tissue evidence="3">Blood</tissue>
    </source>
</reference>
<keyword evidence="4" id="KW-1185">Reference proteome</keyword>
<organism evidence="3 4">
    <name type="scientific">Cirrhinus mrigala</name>
    <name type="common">Mrigala</name>
    <dbReference type="NCBI Taxonomy" id="683832"/>
    <lineage>
        <taxon>Eukaryota</taxon>
        <taxon>Metazoa</taxon>
        <taxon>Chordata</taxon>
        <taxon>Craniata</taxon>
        <taxon>Vertebrata</taxon>
        <taxon>Euteleostomi</taxon>
        <taxon>Actinopterygii</taxon>
        <taxon>Neopterygii</taxon>
        <taxon>Teleostei</taxon>
        <taxon>Ostariophysi</taxon>
        <taxon>Cypriniformes</taxon>
        <taxon>Cyprinidae</taxon>
        <taxon>Labeoninae</taxon>
        <taxon>Labeonini</taxon>
        <taxon>Cirrhinus</taxon>
    </lineage>
</organism>
<evidence type="ECO:0000313" key="4">
    <source>
        <dbReference type="Proteomes" id="UP001529510"/>
    </source>
</evidence>
<evidence type="ECO:0000256" key="1">
    <source>
        <dbReference type="ARBA" id="ARBA00022553"/>
    </source>
</evidence>
<dbReference type="InterPro" id="IPR023246">
    <property type="entry name" value="AUTS2"/>
</dbReference>
<protein>
    <submittedName>
        <fullName evidence="3">Uncharacterized protein</fullName>
    </submittedName>
</protein>
<evidence type="ECO:0000256" key="2">
    <source>
        <dbReference type="SAM" id="MobiDB-lite"/>
    </source>
</evidence>
<proteinExistence type="predicted"/>
<name>A0ABD0Q011_CIRMR</name>